<sequence length="410" mass="48659">MSILYFSFPNFNIYSTPLLVLALQGLLFSGLLFSRYHKKGNISDLLLGIILLITCYHRTTYTIGFMGWYDTFRNTKINYYLMNLALFMAPLLYFYVKSVTTSDFKFTKKGYYHFIPGLLYFLFKMVVLIYDSNQPGFDEVQNGYLVVNLQWKYIEPILTIFTICQMLLYLAFTFQLYYLYRRNIQHFFSNTYKLELNWIRNFLYIYSFLFIYEVLQIVINLSITELSWKQKWWEQFFSALAIIYIGIKGYFTETIKLTNLNYGNMNAIFHNYILQPEVLQAEKKIESKTQSSDFIIKKERLQNFIENEKPYLDPDLNLVELSKKLNMTRAELSELINEGFRLNFNDFINKYRVDAVKQMLTNGKNQQLSLLGIAYECGFNSKATFNRVFKKVTQTSPTEYLKSMTNPTLL</sequence>
<evidence type="ECO:0000313" key="6">
    <source>
        <dbReference type="EMBL" id="MBL0682436.1"/>
    </source>
</evidence>
<feature type="transmembrane region" description="Helical" evidence="4">
    <location>
        <begin position="157"/>
        <end position="180"/>
    </location>
</feature>
<dbReference type="Pfam" id="PF12833">
    <property type="entry name" value="HTH_18"/>
    <property type="match status" value="1"/>
</dbReference>
<dbReference type="PROSITE" id="PS01124">
    <property type="entry name" value="HTH_ARAC_FAMILY_2"/>
    <property type="match status" value="1"/>
</dbReference>
<keyword evidence="4" id="KW-0472">Membrane</keyword>
<dbReference type="InterPro" id="IPR018062">
    <property type="entry name" value="HTH_AraC-typ_CS"/>
</dbReference>
<dbReference type="GO" id="GO:0043565">
    <property type="term" value="F:sequence-specific DNA binding"/>
    <property type="evidence" value="ECO:0007669"/>
    <property type="project" value="InterPro"/>
</dbReference>
<dbReference type="InterPro" id="IPR009057">
    <property type="entry name" value="Homeodomain-like_sf"/>
</dbReference>
<gene>
    <name evidence="6" type="ORF">JJQ60_02800</name>
</gene>
<dbReference type="SUPFAM" id="SSF46689">
    <property type="entry name" value="Homeodomain-like"/>
    <property type="match status" value="1"/>
</dbReference>
<dbReference type="EMBL" id="JAERQJ010000001">
    <property type="protein sequence ID" value="MBL0682436.1"/>
    <property type="molecule type" value="Genomic_DNA"/>
</dbReference>
<reference evidence="6" key="1">
    <citation type="submission" date="2021-01" db="EMBL/GenBank/DDBJ databases">
        <authorList>
            <person name="Zhong Y.L."/>
        </authorList>
    </citation>
    <scope>NUCLEOTIDE SEQUENCE</scope>
    <source>
        <strain evidence="6">KCTC 23302</strain>
    </source>
</reference>
<feature type="transmembrane region" description="Helical" evidence="4">
    <location>
        <begin position="80"/>
        <end position="99"/>
    </location>
</feature>
<feature type="domain" description="HTH araC/xylS-type" evidence="5">
    <location>
        <begin position="299"/>
        <end position="403"/>
    </location>
</feature>
<feature type="transmembrane region" description="Helical" evidence="4">
    <location>
        <begin position="201"/>
        <end position="223"/>
    </location>
</feature>
<feature type="transmembrane region" description="Helical" evidence="4">
    <location>
        <begin position="111"/>
        <end position="130"/>
    </location>
</feature>
<feature type="transmembrane region" description="Helical" evidence="4">
    <location>
        <begin position="12"/>
        <end position="33"/>
    </location>
</feature>
<dbReference type="InterPro" id="IPR018060">
    <property type="entry name" value="HTH_AraC"/>
</dbReference>
<feature type="transmembrane region" description="Helical" evidence="4">
    <location>
        <begin position="235"/>
        <end position="251"/>
    </location>
</feature>
<keyword evidence="4" id="KW-1133">Transmembrane helix</keyword>
<evidence type="ECO:0000256" key="2">
    <source>
        <dbReference type="ARBA" id="ARBA00023125"/>
    </source>
</evidence>
<keyword evidence="3" id="KW-0804">Transcription</keyword>
<evidence type="ECO:0000313" key="7">
    <source>
        <dbReference type="Proteomes" id="UP000651057"/>
    </source>
</evidence>
<evidence type="ECO:0000256" key="1">
    <source>
        <dbReference type="ARBA" id="ARBA00023015"/>
    </source>
</evidence>
<dbReference type="GO" id="GO:0003700">
    <property type="term" value="F:DNA-binding transcription factor activity"/>
    <property type="evidence" value="ECO:0007669"/>
    <property type="project" value="InterPro"/>
</dbReference>
<evidence type="ECO:0000256" key="4">
    <source>
        <dbReference type="SAM" id="Phobius"/>
    </source>
</evidence>
<dbReference type="SMART" id="SM00342">
    <property type="entry name" value="HTH_ARAC"/>
    <property type="match status" value="1"/>
</dbReference>
<keyword evidence="1" id="KW-0805">Transcription regulation</keyword>
<comment type="caution">
    <text evidence="6">The sequence shown here is derived from an EMBL/GenBank/DDBJ whole genome shotgun (WGS) entry which is preliminary data.</text>
</comment>
<keyword evidence="4" id="KW-0812">Transmembrane</keyword>
<keyword evidence="7" id="KW-1185">Reference proteome</keyword>
<evidence type="ECO:0000256" key="3">
    <source>
        <dbReference type="ARBA" id="ARBA00023163"/>
    </source>
</evidence>
<organism evidence="6 7">
    <name type="scientific">Aquimarina mytili</name>
    <dbReference type="NCBI Taxonomy" id="874423"/>
    <lineage>
        <taxon>Bacteria</taxon>
        <taxon>Pseudomonadati</taxon>
        <taxon>Bacteroidota</taxon>
        <taxon>Flavobacteriia</taxon>
        <taxon>Flavobacteriales</taxon>
        <taxon>Flavobacteriaceae</taxon>
        <taxon>Aquimarina</taxon>
    </lineage>
</organism>
<keyword evidence="2" id="KW-0238">DNA-binding</keyword>
<dbReference type="RefSeq" id="WP_201916417.1">
    <property type="nucleotide sequence ID" value="NZ_BAABAX010000001.1"/>
</dbReference>
<dbReference type="PROSITE" id="PS00041">
    <property type="entry name" value="HTH_ARAC_FAMILY_1"/>
    <property type="match status" value="1"/>
</dbReference>
<name>A0A937DA89_9FLAO</name>
<feature type="transmembrane region" description="Helical" evidence="4">
    <location>
        <begin position="45"/>
        <end position="68"/>
    </location>
</feature>
<dbReference type="PANTHER" id="PTHR43280:SF29">
    <property type="entry name" value="ARAC-FAMILY TRANSCRIPTIONAL REGULATOR"/>
    <property type="match status" value="1"/>
</dbReference>
<proteinExistence type="predicted"/>
<evidence type="ECO:0000259" key="5">
    <source>
        <dbReference type="PROSITE" id="PS01124"/>
    </source>
</evidence>
<dbReference type="PANTHER" id="PTHR43280">
    <property type="entry name" value="ARAC-FAMILY TRANSCRIPTIONAL REGULATOR"/>
    <property type="match status" value="1"/>
</dbReference>
<dbReference type="Gene3D" id="1.10.10.60">
    <property type="entry name" value="Homeodomain-like"/>
    <property type="match status" value="2"/>
</dbReference>
<protein>
    <submittedName>
        <fullName evidence="6">AraC family transcriptional regulator</fullName>
    </submittedName>
</protein>
<accession>A0A937DA89</accession>
<dbReference type="Proteomes" id="UP000651057">
    <property type="component" value="Unassembled WGS sequence"/>
</dbReference>
<dbReference type="AlphaFoldDB" id="A0A937DA89"/>